<keyword evidence="3" id="KW-1185">Reference proteome</keyword>
<comment type="caution">
    <text evidence="2">The sequence shown here is derived from an EMBL/GenBank/DDBJ whole genome shotgun (WGS) entry which is preliminary data.</text>
</comment>
<sequence length="140" mass="14620">MRRRRHPDDRHPASRLGLTFAVVFALLAAQWLGLAHTVLHGTAPAPSAVQASGHPPSPHPAHDAAPAHEHRHGLAALFAGHDDGSADCRLYDQLAHAEPLPPALPALDTLPPAPPRLAAGRTHDAAAEAAPYAARGPPRA</sequence>
<feature type="region of interest" description="Disordered" evidence="1">
    <location>
        <begin position="45"/>
        <end position="74"/>
    </location>
</feature>
<evidence type="ECO:0000256" key="1">
    <source>
        <dbReference type="SAM" id="MobiDB-lite"/>
    </source>
</evidence>
<feature type="compositionally biased region" description="Low complexity" evidence="1">
    <location>
        <begin position="127"/>
        <end position="140"/>
    </location>
</feature>
<feature type="region of interest" description="Disordered" evidence="1">
    <location>
        <begin position="101"/>
        <end position="140"/>
    </location>
</feature>
<dbReference type="RefSeq" id="WP_051141729.1">
    <property type="nucleotide sequence ID" value="NZ_JAAOCD010000001.1"/>
</dbReference>
<dbReference type="EMBL" id="JAAOCD010000001">
    <property type="protein sequence ID" value="NHK97285.1"/>
    <property type="molecule type" value="Genomic_DNA"/>
</dbReference>
<evidence type="ECO:0000313" key="3">
    <source>
        <dbReference type="Proteomes" id="UP000802098"/>
    </source>
</evidence>
<name>A0ABX0HSQ8_9BURK</name>
<organism evidence="2 3">
    <name type="scientific">Rubrivivax benzoatilyticus</name>
    <dbReference type="NCBI Taxonomy" id="316997"/>
    <lineage>
        <taxon>Bacteria</taxon>
        <taxon>Pseudomonadati</taxon>
        <taxon>Pseudomonadota</taxon>
        <taxon>Betaproteobacteria</taxon>
        <taxon>Burkholderiales</taxon>
        <taxon>Sphaerotilaceae</taxon>
        <taxon>Rubrivivax</taxon>
    </lineage>
</organism>
<accession>A0ABX0HSQ8</accession>
<evidence type="ECO:0000313" key="2">
    <source>
        <dbReference type="EMBL" id="NHK97285.1"/>
    </source>
</evidence>
<gene>
    <name evidence="2" type="ORF">G7087_02750</name>
</gene>
<protein>
    <recommendedName>
        <fullName evidence="4">DUF2946 domain-containing protein</fullName>
    </recommendedName>
</protein>
<reference evidence="2 3" key="1">
    <citation type="submission" date="2020-03" db="EMBL/GenBank/DDBJ databases">
        <title>Rubrivivax benzoatilyticus JA2 (sequenced after 10 years sub-culturing).</title>
        <authorList>
            <person name="Gupta D."/>
            <person name="Chintalapati S."/>
            <person name="Chintalapati V.R."/>
        </authorList>
    </citation>
    <scope>NUCLEOTIDE SEQUENCE [LARGE SCALE GENOMIC DNA]</scope>
    <source>
        <strain evidence="2 3">JA2-Mal</strain>
    </source>
</reference>
<dbReference type="Proteomes" id="UP000802098">
    <property type="component" value="Unassembled WGS sequence"/>
</dbReference>
<proteinExistence type="predicted"/>
<evidence type="ECO:0008006" key="4">
    <source>
        <dbReference type="Google" id="ProtNLM"/>
    </source>
</evidence>